<dbReference type="RefSeq" id="WP_109728026.1">
    <property type="nucleotide sequence ID" value="NZ_QGDI01000019.1"/>
</dbReference>
<organism evidence="2 3">
    <name type="scientific">Ruminococcus flavefaciens</name>
    <dbReference type="NCBI Taxonomy" id="1265"/>
    <lineage>
        <taxon>Bacteria</taxon>
        <taxon>Bacillati</taxon>
        <taxon>Bacillota</taxon>
        <taxon>Clostridia</taxon>
        <taxon>Eubacteriales</taxon>
        <taxon>Oscillospiraceae</taxon>
        <taxon>Ruminococcus</taxon>
    </lineage>
</organism>
<evidence type="ECO:0000256" key="1">
    <source>
        <dbReference type="SAM" id="SignalP"/>
    </source>
</evidence>
<protein>
    <recommendedName>
        <fullName evidence="4">Lipoprotein</fullName>
    </recommendedName>
</protein>
<evidence type="ECO:0008006" key="4">
    <source>
        <dbReference type="Google" id="ProtNLM"/>
    </source>
</evidence>
<comment type="caution">
    <text evidence="2">The sequence shown here is derived from an EMBL/GenBank/DDBJ whole genome shotgun (WGS) entry which is preliminary data.</text>
</comment>
<feature type="signal peptide" evidence="1">
    <location>
        <begin position="1"/>
        <end position="26"/>
    </location>
</feature>
<reference evidence="2 3" key="1">
    <citation type="submission" date="2018-05" db="EMBL/GenBank/DDBJ databases">
        <title>The Hungate 1000. A catalogue of reference genomes from the rumen microbiome.</title>
        <authorList>
            <person name="Kelly W."/>
        </authorList>
    </citation>
    <scope>NUCLEOTIDE SEQUENCE [LARGE SCALE GENOMIC DNA]</scope>
    <source>
        <strain evidence="2 3">SAb67</strain>
    </source>
</reference>
<accession>A0A315XTG7</accession>
<evidence type="ECO:0000313" key="2">
    <source>
        <dbReference type="EMBL" id="PWJ09823.1"/>
    </source>
</evidence>
<dbReference type="PROSITE" id="PS51257">
    <property type="entry name" value="PROKAR_LIPOPROTEIN"/>
    <property type="match status" value="1"/>
</dbReference>
<sequence length="216" mass="25175">MKKALNIVAPILTVIVLILGCSCANKNDSCPDYCKDIYKSLTKTTGLFRCSHIKYDEQDDSVHFYFEANKDAEYSKETETDDVIKKRKIITNYLYKNPKNELSSKHIILLFSRFPGDSFNLNNFNEKKEGLYNDFPFCYDVTVNASNYESFINVFSLSIKIESSEELKILEKFERLEYLKLYGPEISDDEREYLRTTLPDCEIYYNGKLINKRVGS</sequence>
<dbReference type="Proteomes" id="UP000245720">
    <property type="component" value="Unassembled WGS sequence"/>
</dbReference>
<dbReference type="EMBL" id="QGDI01000019">
    <property type="protein sequence ID" value="PWJ09823.1"/>
    <property type="molecule type" value="Genomic_DNA"/>
</dbReference>
<proteinExistence type="predicted"/>
<dbReference type="AlphaFoldDB" id="A0A315XTG7"/>
<gene>
    <name evidence="2" type="ORF">IE37_03375</name>
</gene>
<name>A0A315XTG7_RUMFL</name>
<feature type="chain" id="PRO_5016404258" description="Lipoprotein" evidence="1">
    <location>
        <begin position="27"/>
        <end position="216"/>
    </location>
</feature>
<keyword evidence="1" id="KW-0732">Signal</keyword>
<evidence type="ECO:0000313" key="3">
    <source>
        <dbReference type="Proteomes" id="UP000245720"/>
    </source>
</evidence>